<accession>A0ABM8FEH1</accession>
<protein>
    <submittedName>
        <fullName evidence="1">Uncharacterized protein</fullName>
    </submittedName>
</protein>
<keyword evidence="2" id="KW-1185">Reference proteome</keyword>
<reference evidence="1 2" key="1">
    <citation type="submission" date="2023-01" db="EMBL/GenBank/DDBJ databases">
        <title>Complete genome sequence of Marinomonas pontica strain 200518_36.</title>
        <authorList>
            <person name="Ueki S."/>
            <person name="Gajardo G."/>
            <person name="Maruyama F."/>
        </authorList>
    </citation>
    <scope>NUCLEOTIDE SEQUENCE [LARGE SCALE GENOMIC DNA]</scope>
    <source>
        <strain evidence="1 2">200518_36</strain>
    </source>
</reference>
<dbReference type="Proteomes" id="UP001307608">
    <property type="component" value="Chromosome"/>
</dbReference>
<dbReference type="RefSeq" id="WP_338268019.1">
    <property type="nucleotide sequence ID" value="NZ_AP027271.1"/>
</dbReference>
<proteinExistence type="predicted"/>
<organism evidence="1 2">
    <name type="scientific">Marinomonas pontica</name>
    <dbReference type="NCBI Taxonomy" id="264739"/>
    <lineage>
        <taxon>Bacteria</taxon>
        <taxon>Pseudomonadati</taxon>
        <taxon>Pseudomonadota</taxon>
        <taxon>Gammaproteobacteria</taxon>
        <taxon>Oceanospirillales</taxon>
        <taxon>Oceanospirillaceae</taxon>
        <taxon>Marinomonas</taxon>
    </lineage>
</organism>
<evidence type="ECO:0000313" key="2">
    <source>
        <dbReference type="Proteomes" id="UP001307608"/>
    </source>
</evidence>
<dbReference type="EMBL" id="AP027271">
    <property type="protein sequence ID" value="BDX03467.1"/>
    <property type="molecule type" value="Genomic_DNA"/>
</dbReference>
<name>A0ABM8FEH1_9GAMM</name>
<gene>
    <name evidence="1" type="ORF">MACH16_22150</name>
</gene>
<sequence length="79" mass="8957">MIRQINHCATACCAIQIHYPTQSSGMIVQQAVGQFARIRSVTEYVIEQALPTTRQDKLPSIEQIERELARELNQGESEQ</sequence>
<evidence type="ECO:0000313" key="1">
    <source>
        <dbReference type="EMBL" id="BDX03467.1"/>
    </source>
</evidence>